<dbReference type="AlphaFoldDB" id="A0A644XYH7"/>
<comment type="caution">
    <text evidence="1">The sequence shown here is derived from an EMBL/GenBank/DDBJ whole genome shotgun (WGS) entry which is preliminary data.</text>
</comment>
<reference evidence="1" key="1">
    <citation type="submission" date="2019-08" db="EMBL/GenBank/DDBJ databases">
        <authorList>
            <person name="Kucharzyk K."/>
            <person name="Murdoch R.W."/>
            <person name="Higgins S."/>
            <person name="Loffler F."/>
        </authorList>
    </citation>
    <scope>NUCLEOTIDE SEQUENCE</scope>
</reference>
<proteinExistence type="predicted"/>
<evidence type="ECO:0000313" key="1">
    <source>
        <dbReference type="EMBL" id="MPM21290.1"/>
    </source>
</evidence>
<gene>
    <name evidence="1" type="ORF">SDC9_67734</name>
</gene>
<protein>
    <submittedName>
        <fullName evidence="1">Uncharacterized protein</fullName>
    </submittedName>
</protein>
<name>A0A644XYH7_9ZZZZ</name>
<accession>A0A644XYH7</accession>
<sequence length="103" mass="11515">MPAEGHFFHGGKPADVPRRFVGSHECGLGGPDVCRHNLHNVLRGVLRRDDHPRPISPARRIREGIDDIGFQLHGVLLKTGASPLPKAWRGNTPFYSFKEFSRP</sequence>
<dbReference type="EMBL" id="VSSQ01003561">
    <property type="protein sequence ID" value="MPM21290.1"/>
    <property type="molecule type" value="Genomic_DNA"/>
</dbReference>
<organism evidence="1">
    <name type="scientific">bioreactor metagenome</name>
    <dbReference type="NCBI Taxonomy" id="1076179"/>
    <lineage>
        <taxon>unclassified sequences</taxon>
        <taxon>metagenomes</taxon>
        <taxon>ecological metagenomes</taxon>
    </lineage>
</organism>